<accession>A0A9K3EBP4</accession>
<evidence type="ECO:0000313" key="1">
    <source>
        <dbReference type="EMBL" id="KAF5770521.1"/>
    </source>
</evidence>
<dbReference type="Proteomes" id="UP000215914">
    <property type="component" value="Unassembled WGS sequence"/>
</dbReference>
<proteinExistence type="predicted"/>
<organism evidence="1 2">
    <name type="scientific">Helianthus annuus</name>
    <name type="common">Common sunflower</name>
    <dbReference type="NCBI Taxonomy" id="4232"/>
    <lineage>
        <taxon>Eukaryota</taxon>
        <taxon>Viridiplantae</taxon>
        <taxon>Streptophyta</taxon>
        <taxon>Embryophyta</taxon>
        <taxon>Tracheophyta</taxon>
        <taxon>Spermatophyta</taxon>
        <taxon>Magnoliopsida</taxon>
        <taxon>eudicotyledons</taxon>
        <taxon>Gunneridae</taxon>
        <taxon>Pentapetalae</taxon>
        <taxon>asterids</taxon>
        <taxon>campanulids</taxon>
        <taxon>Asterales</taxon>
        <taxon>Asteraceae</taxon>
        <taxon>Asteroideae</taxon>
        <taxon>Heliantheae alliance</taxon>
        <taxon>Heliantheae</taxon>
        <taxon>Helianthus</taxon>
    </lineage>
</organism>
<dbReference type="EC" id="2.7.11.24" evidence="1"/>
<dbReference type="GO" id="GO:0004707">
    <property type="term" value="F:MAP kinase activity"/>
    <property type="evidence" value="ECO:0007669"/>
    <property type="project" value="UniProtKB-EC"/>
</dbReference>
<gene>
    <name evidence="1" type="ORF">HanXRQr2_Chr14g0660361</name>
</gene>
<protein>
    <submittedName>
        <fullName evidence="1">Mitogen-activated protein kinase</fullName>
        <ecNumber evidence="1">2.7.11.24</ecNumber>
    </submittedName>
</protein>
<dbReference type="Gene3D" id="3.30.200.20">
    <property type="entry name" value="Phosphorylase Kinase, domain 1"/>
    <property type="match status" value="1"/>
</dbReference>
<keyword evidence="1" id="KW-0418">Kinase</keyword>
<keyword evidence="2" id="KW-1185">Reference proteome</keyword>
<dbReference type="AlphaFoldDB" id="A0A9K3EBP4"/>
<comment type="caution">
    <text evidence="1">The sequence shown here is derived from an EMBL/GenBank/DDBJ whole genome shotgun (WGS) entry which is preliminary data.</text>
</comment>
<reference evidence="1" key="1">
    <citation type="journal article" date="2017" name="Nature">
        <title>The sunflower genome provides insights into oil metabolism, flowering and Asterid evolution.</title>
        <authorList>
            <person name="Badouin H."/>
            <person name="Gouzy J."/>
            <person name="Grassa C.J."/>
            <person name="Murat F."/>
            <person name="Staton S.E."/>
            <person name="Cottret L."/>
            <person name="Lelandais-Briere C."/>
            <person name="Owens G.L."/>
            <person name="Carrere S."/>
            <person name="Mayjonade B."/>
            <person name="Legrand L."/>
            <person name="Gill N."/>
            <person name="Kane N.C."/>
            <person name="Bowers J.E."/>
            <person name="Hubner S."/>
            <person name="Bellec A."/>
            <person name="Berard A."/>
            <person name="Berges H."/>
            <person name="Blanchet N."/>
            <person name="Boniface M.C."/>
            <person name="Brunel D."/>
            <person name="Catrice O."/>
            <person name="Chaidir N."/>
            <person name="Claudel C."/>
            <person name="Donnadieu C."/>
            <person name="Faraut T."/>
            <person name="Fievet G."/>
            <person name="Helmstetter N."/>
            <person name="King M."/>
            <person name="Knapp S.J."/>
            <person name="Lai Z."/>
            <person name="Le Paslier M.C."/>
            <person name="Lippi Y."/>
            <person name="Lorenzon L."/>
            <person name="Mandel J.R."/>
            <person name="Marage G."/>
            <person name="Marchand G."/>
            <person name="Marquand E."/>
            <person name="Bret-Mestries E."/>
            <person name="Morien E."/>
            <person name="Nambeesan S."/>
            <person name="Nguyen T."/>
            <person name="Pegot-Espagnet P."/>
            <person name="Pouilly N."/>
            <person name="Raftis F."/>
            <person name="Sallet E."/>
            <person name="Schiex T."/>
            <person name="Thomas J."/>
            <person name="Vandecasteele C."/>
            <person name="Vares D."/>
            <person name="Vear F."/>
            <person name="Vautrin S."/>
            <person name="Crespi M."/>
            <person name="Mangin B."/>
            <person name="Burke J.M."/>
            <person name="Salse J."/>
            <person name="Munos S."/>
            <person name="Vincourt P."/>
            <person name="Rieseberg L.H."/>
            <person name="Langlade N.B."/>
        </authorList>
    </citation>
    <scope>NUCLEOTIDE SEQUENCE</scope>
    <source>
        <tissue evidence="1">Leaves</tissue>
    </source>
</reference>
<dbReference type="Gramene" id="mRNA:HanXRQr2_Chr14g0660361">
    <property type="protein sequence ID" value="mRNA:HanXRQr2_Chr14g0660361"/>
    <property type="gene ID" value="HanXRQr2_Chr14g0660361"/>
</dbReference>
<name>A0A9K3EBP4_HELAN</name>
<reference evidence="1" key="2">
    <citation type="submission" date="2020-06" db="EMBL/GenBank/DDBJ databases">
        <title>Helianthus annuus Genome sequencing and assembly Release 2.</title>
        <authorList>
            <person name="Gouzy J."/>
            <person name="Langlade N."/>
            <person name="Munos S."/>
        </authorList>
    </citation>
    <scope>NUCLEOTIDE SEQUENCE</scope>
    <source>
        <tissue evidence="1">Leaves</tissue>
    </source>
</reference>
<keyword evidence="1" id="KW-0808">Transferase</keyword>
<evidence type="ECO:0000313" key="2">
    <source>
        <dbReference type="Proteomes" id="UP000215914"/>
    </source>
</evidence>
<dbReference type="EMBL" id="MNCJ02000329">
    <property type="protein sequence ID" value="KAF5770521.1"/>
    <property type="molecule type" value="Genomic_DNA"/>
</dbReference>
<sequence length="88" mass="9952">MMTTEMAYAVLSPSRTTVGGLTVVYPKNRLRLFLLTVSSLMLNSETNEMLALKKSAYAFDNCVDAKRTLHEIKLLPYLHHENVSFALM</sequence>